<reference evidence="4" key="1">
    <citation type="journal article" date="2019" name="PLoS Negl. Trop. Dis.">
        <title>Revisiting the worldwide diversity of Leptospira species in the environment.</title>
        <authorList>
            <person name="Vincent A.T."/>
            <person name="Schiettekatte O."/>
            <person name="Bourhy P."/>
            <person name="Veyrier F.J."/>
            <person name="Picardeau M."/>
        </authorList>
    </citation>
    <scope>NUCLEOTIDE SEQUENCE [LARGE SCALE GENOMIC DNA]</scope>
    <source>
        <strain evidence="4">201800277</strain>
    </source>
</reference>
<dbReference type="InterPro" id="IPR000086">
    <property type="entry name" value="NUDIX_hydrolase_dom"/>
</dbReference>
<dbReference type="EMBL" id="RQFP01000001">
    <property type="protein sequence ID" value="TGK95373.1"/>
    <property type="molecule type" value="Genomic_DNA"/>
</dbReference>
<dbReference type="PRINTS" id="PR00502">
    <property type="entry name" value="NUDIXFAMILY"/>
</dbReference>
<organism evidence="4 5">
    <name type="scientific">Leptospira brenneri</name>
    <dbReference type="NCBI Taxonomy" id="2023182"/>
    <lineage>
        <taxon>Bacteria</taxon>
        <taxon>Pseudomonadati</taxon>
        <taxon>Spirochaetota</taxon>
        <taxon>Spirochaetia</taxon>
        <taxon>Leptospirales</taxon>
        <taxon>Leptospiraceae</taxon>
        <taxon>Leptospira</taxon>
    </lineage>
</organism>
<name>A0A2M9XYJ2_9LEPT</name>
<comment type="cofactor">
    <cofactor evidence="1">
        <name>Mg(2+)</name>
        <dbReference type="ChEBI" id="CHEBI:18420"/>
    </cofactor>
</comment>
<evidence type="ECO:0000256" key="1">
    <source>
        <dbReference type="ARBA" id="ARBA00001946"/>
    </source>
</evidence>
<dbReference type="PANTHER" id="PTHR43046:SF14">
    <property type="entry name" value="MUTT_NUDIX FAMILY PROTEIN"/>
    <property type="match status" value="1"/>
</dbReference>
<dbReference type="AlphaFoldDB" id="A0A2M9XYJ2"/>
<dbReference type="Pfam" id="PF00293">
    <property type="entry name" value="NUDIX"/>
    <property type="match status" value="1"/>
</dbReference>
<accession>A0A2M9XYJ2</accession>
<keyword evidence="5" id="KW-1185">Reference proteome</keyword>
<dbReference type="PROSITE" id="PS51462">
    <property type="entry name" value="NUDIX"/>
    <property type="match status" value="1"/>
</dbReference>
<evidence type="ECO:0000256" key="2">
    <source>
        <dbReference type="ARBA" id="ARBA00022801"/>
    </source>
</evidence>
<protein>
    <submittedName>
        <fullName evidence="4">NUDIX hydrolase</fullName>
    </submittedName>
</protein>
<dbReference type="Proteomes" id="UP000297891">
    <property type="component" value="Unassembled WGS sequence"/>
</dbReference>
<comment type="caution">
    <text evidence="4">The sequence shown here is derived from an EMBL/GenBank/DDBJ whole genome shotgun (WGS) entry which is preliminary data.</text>
</comment>
<evidence type="ECO:0000259" key="3">
    <source>
        <dbReference type="PROSITE" id="PS51462"/>
    </source>
</evidence>
<dbReference type="PANTHER" id="PTHR43046">
    <property type="entry name" value="GDP-MANNOSE MANNOSYL HYDROLASE"/>
    <property type="match status" value="1"/>
</dbReference>
<dbReference type="InterPro" id="IPR015797">
    <property type="entry name" value="NUDIX_hydrolase-like_dom_sf"/>
</dbReference>
<evidence type="ECO:0000313" key="4">
    <source>
        <dbReference type="EMBL" id="TGK95373.1"/>
    </source>
</evidence>
<dbReference type="RefSeq" id="WP_100791596.1">
    <property type="nucleotide sequence ID" value="NZ_NPDQ01000007.1"/>
</dbReference>
<gene>
    <name evidence="4" type="ORF">EHQ30_01680</name>
</gene>
<dbReference type="OrthoDB" id="9816289at2"/>
<keyword evidence="2 4" id="KW-0378">Hydrolase</keyword>
<dbReference type="InterPro" id="IPR020476">
    <property type="entry name" value="Nudix_hydrolase"/>
</dbReference>
<evidence type="ECO:0000313" key="5">
    <source>
        <dbReference type="Proteomes" id="UP000297891"/>
    </source>
</evidence>
<feature type="domain" description="Nudix hydrolase" evidence="3">
    <location>
        <begin position="10"/>
        <end position="139"/>
    </location>
</feature>
<dbReference type="SUPFAM" id="SSF55811">
    <property type="entry name" value="Nudix"/>
    <property type="match status" value="1"/>
</dbReference>
<dbReference type="Gene3D" id="3.90.79.10">
    <property type="entry name" value="Nucleoside Triphosphate Pyrophosphohydrolase"/>
    <property type="match status" value="1"/>
</dbReference>
<dbReference type="GO" id="GO:0016787">
    <property type="term" value="F:hydrolase activity"/>
    <property type="evidence" value="ECO:0007669"/>
    <property type="project" value="UniProtKB-KW"/>
</dbReference>
<sequence length="154" mass="17733">MIEFLLKSKSMRVRVAALIQDPKGKILLVQQQKKQSGYWLLPGGGIEFGETGEEALKRELNEELSLEVSKIDFLFLNESIDPDKKRHLIQIVFLTKVKDLLPVLNPKEKAISGFGYFTTKEILSMDIRPDIKHYFRAKSTNKPRYISSPWVNEP</sequence>
<proteinExistence type="predicted"/>